<feature type="compositionally biased region" description="Low complexity" evidence="1">
    <location>
        <begin position="720"/>
        <end position="748"/>
    </location>
</feature>
<proteinExistence type="predicted"/>
<sequence length="854" mass="97895">MPTTPEIIDLTTSQDPTSHVNSIPHPLDPSVGLPPIQAIQGSELMLNAQSRAYPTDMEVNGDAAKCNFKTRLEFDAFIEDRNKWNKLGRKRSSPKNESSVKYVFYEEYKCRRNGIYKSVAEERERQTTTKCNCPVTIIGKQKAGKIIFPDGTMENYPVEVYWVYNHKTHSIAPSGSEKKSKRPEEFIAKLAEMELVYDQVMHKILFPYYELFESLSPLQKTNFMKIYFNKKLLIRNRLKLDAIRAEQREPISHRNKIQESVRALVSEINEFGYCHYKSDYGFKTPSKNKVWSITVVTRLQIETLEKLAATNGRPDHVLLTSVDTAHYVGLDFDGNCPTYLYLLTYRDNNIGVGIPLAWCLTNSLAKDVLLNLFTTMKGRFRFHPTHITTDYGMEYIEAIKSVFPWALIQSCHDQLVYAFRSKISNFIETQNKVERIKIKDRLCLQFSSLLRSNYPEASSAIYPQFQQEWNQKYTMFAQFFKTQWTLLAKYWFQQGTERYYNSLTTKNFAESFFTLLNRKGPAKTVDSVLYRLVKKIDYQYWPIYHSLQSGFIQPNMMSHREAMFKNQVDVMADTDIETFISVENGLLIVCDDYIVDCDYSMSKLICNCGESKFGNCLHIFIGQRYIDVVRSDISNCILEIPESDRGQFIAYELRAKLGANVGRLIEFEITQQARQFADGGNGQVAEIQQSINEEQDQSCFEPMEHEPSIEPLNLDEETNAPSSPNQATTPSPATTNTDNPPSSTTNVPVSMGGVPIELFNRQIAILTARINTLEIANDKLKTTISTLEAELEKEKEANSTRSPIRKRKNLPKSKNKQTGTRQPLQPSLTSSLDQSEETASSQITFNIQTRLNLN</sequence>
<protein>
    <submittedName>
        <fullName evidence="2">Uncharacterized protein</fullName>
    </submittedName>
</protein>
<dbReference type="OMA" id="THITTDY"/>
<evidence type="ECO:0000313" key="2">
    <source>
        <dbReference type="EMBL" id="EMG46333.1"/>
    </source>
</evidence>
<name>M3J361_CANMX</name>
<evidence type="ECO:0000256" key="1">
    <source>
        <dbReference type="SAM" id="MobiDB-lite"/>
    </source>
</evidence>
<dbReference type="Proteomes" id="UP000011777">
    <property type="component" value="Unassembled WGS sequence"/>
</dbReference>
<dbReference type="EMBL" id="AOGT01002045">
    <property type="protein sequence ID" value="EMG46333.1"/>
    <property type="molecule type" value="Genomic_DNA"/>
</dbReference>
<dbReference type="STRING" id="1245528.M3J361"/>
<evidence type="ECO:0000313" key="3">
    <source>
        <dbReference type="Proteomes" id="UP000011777"/>
    </source>
</evidence>
<feature type="compositionally biased region" description="Polar residues" evidence="1">
    <location>
        <begin position="816"/>
        <end position="840"/>
    </location>
</feature>
<feature type="compositionally biased region" description="Basic residues" evidence="1">
    <location>
        <begin position="803"/>
        <end position="815"/>
    </location>
</feature>
<keyword evidence="3" id="KW-1185">Reference proteome</keyword>
<reference evidence="2 3" key="1">
    <citation type="submission" date="2013-02" db="EMBL/GenBank/DDBJ databases">
        <title>Genome sequence of Candida maltosa Xu316, a potential industrial strain for xylitol and ethanol production.</title>
        <authorList>
            <person name="Yu J."/>
            <person name="Wang Q."/>
            <person name="Geng X."/>
            <person name="Bao W."/>
            <person name="He P."/>
            <person name="Cai J."/>
        </authorList>
    </citation>
    <scope>NUCLEOTIDE SEQUENCE [LARGE SCALE GENOMIC DNA]</scope>
    <source>
        <strain evidence="3">Xu316</strain>
    </source>
</reference>
<accession>M3J361</accession>
<dbReference type="HOGENOM" id="CLU_334332_0_0_1"/>
<organism evidence="2 3">
    <name type="scientific">Candida maltosa (strain Xu316)</name>
    <name type="common">Yeast</name>
    <dbReference type="NCBI Taxonomy" id="1245528"/>
    <lineage>
        <taxon>Eukaryota</taxon>
        <taxon>Fungi</taxon>
        <taxon>Dikarya</taxon>
        <taxon>Ascomycota</taxon>
        <taxon>Saccharomycotina</taxon>
        <taxon>Pichiomycetes</taxon>
        <taxon>Debaryomycetaceae</taxon>
        <taxon>Candida/Lodderomyces clade</taxon>
        <taxon>Candida</taxon>
    </lineage>
</organism>
<gene>
    <name evidence="2" type="ORF">G210_3424</name>
</gene>
<comment type="caution">
    <text evidence="2">The sequence shown here is derived from an EMBL/GenBank/DDBJ whole genome shotgun (WGS) entry which is preliminary data.</text>
</comment>
<dbReference type="AlphaFoldDB" id="M3J361"/>
<feature type="region of interest" description="Disordered" evidence="1">
    <location>
        <begin position="791"/>
        <end position="840"/>
    </location>
</feature>
<feature type="region of interest" description="Disordered" evidence="1">
    <location>
        <begin position="713"/>
        <end position="749"/>
    </location>
</feature>